<evidence type="ECO:0000259" key="5">
    <source>
        <dbReference type="Pfam" id="PF08028"/>
    </source>
</evidence>
<dbReference type="GO" id="GO:0008470">
    <property type="term" value="F:3-methylbutanoyl-CoA dehydrogenase activity"/>
    <property type="evidence" value="ECO:0007669"/>
    <property type="project" value="TreeGrafter"/>
</dbReference>
<dbReference type="GO" id="GO:0006552">
    <property type="term" value="P:L-leucine catabolic process"/>
    <property type="evidence" value="ECO:0007669"/>
    <property type="project" value="TreeGrafter"/>
</dbReference>
<evidence type="ECO:0000313" key="7">
    <source>
        <dbReference type="Proteomes" id="UP000184327"/>
    </source>
</evidence>
<keyword evidence="1" id="KW-0285">Flavoprotein</keyword>
<dbReference type="InterPro" id="IPR037069">
    <property type="entry name" value="AcylCoA_DH/ox_N_sf"/>
</dbReference>
<feature type="domain" description="Acyl-CoA dehydrogenase C-terminal" evidence="5">
    <location>
        <begin position="251"/>
        <end position="387"/>
    </location>
</feature>
<keyword evidence="7" id="KW-1185">Reference proteome</keyword>
<dbReference type="GO" id="GO:0050660">
    <property type="term" value="F:flavin adenine dinucleotide binding"/>
    <property type="evidence" value="ECO:0007669"/>
    <property type="project" value="InterPro"/>
</dbReference>
<dbReference type="InterPro" id="IPR009100">
    <property type="entry name" value="AcylCoA_DH/oxidase_NM_dom_sf"/>
</dbReference>
<gene>
    <name evidence="6" type="ORF">SAMN02745117_01389</name>
</gene>
<evidence type="ECO:0000256" key="3">
    <source>
        <dbReference type="SAM" id="MobiDB-lite"/>
    </source>
</evidence>
<reference evidence="6 7" key="1">
    <citation type="submission" date="2016-11" db="EMBL/GenBank/DDBJ databases">
        <authorList>
            <person name="Jaros S."/>
            <person name="Januszkiewicz K."/>
            <person name="Wedrychowicz H."/>
        </authorList>
    </citation>
    <scope>NUCLEOTIDE SEQUENCE [LARGE SCALE GENOMIC DNA]</scope>
    <source>
        <strain evidence="6 7">DSM 16112</strain>
    </source>
</reference>
<sequence length="412" mass="44915">MSLTHSQPAVAAATSESDAPSYRQPGGSPAAIAHGLAEQFAQTAAARDTQGGTPKAERDALRASGLLALSIPTQYGGLGANWVETLDTVREIATADSSLAHVYGFQHLLLASVRLFGEPSQWEPWFEQTARKQWFWGNTLNPLDKRTIATQNPGGWWEFSGKKSFTSGALDSQMLLASALDAQTGKLLIAAIPSERGGITLYHDWNNIGQRQTDSGSALFERVRVEQGELLLNPGPLSTPFSSLRPLLAQLIFAHVFLGVAQGAFAQARRYTVHESAPWFRSGVEAAGDDPYIQATYGEFWAALEAARLTTRHAAEVFDAAWQRGGALDEAGRGQVAVAVAAAKVITSRTGLDISSRLFEVTGARATHAALRFDRFWRNLRTQTLHDPLHYKLKELGDWVLNEHYPTPTFYS</sequence>
<feature type="domain" description="Acyl-CoA dehydrogenase/oxidase N-terminal" evidence="4">
    <location>
        <begin position="36"/>
        <end position="131"/>
    </location>
</feature>
<dbReference type="Proteomes" id="UP000184327">
    <property type="component" value="Unassembled WGS sequence"/>
</dbReference>
<keyword evidence="2" id="KW-0560">Oxidoreductase</keyword>
<dbReference type="Pfam" id="PF02771">
    <property type="entry name" value="Acyl-CoA_dh_N"/>
    <property type="match status" value="1"/>
</dbReference>
<feature type="region of interest" description="Disordered" evidence="3">
    <location>
        <begin position="1"/>
        <end position="30"/>
    </location>
</feature>
<proteinExistence type="predicted"/>
<evidence type="ECO:0000259" key="4">
    <source>
        <dbReference type="Pfam" id="PF02771"/>
    </source>
</evidence>
<dbReference type="EMBL" id="FQUZ01000013">
    <property type="protein sequence ID" value="SHF13210.1"/>
    <property type="molecule type" value="Genomic_DNA"/>
</dbReference>
<dbReference type="SUPFAM" id="SSF47203">
    <property type="entry name" value="Acyl-CoA dehydrogenase C-terminal domain-like"/>
    <property type="match status" value="1"/>
</dbReference>
<dbReference type="AlphaFoldDB" id="A0A1M4Z5D0"/>
<dbReference type="PANTHER" id="PTHR43884:SF12">
    <property type="entry name" value="ISOVALERYL-COA DEHYDROGENASE, MITOCHONDRIAL-RELATED"/>
    <property type="match status" value="1"/>
</dbReference>
<evidence type="ECO:0000256" key="2">
    <source>
        <dbReference type="ARBA" id="ARBA00023002"/>
    </source>
</evidence>
<dbReference type="Pfam" id="PF08028">
    <property type="entry name" value="Acyl-CoA_dh_2"/>
    <property type="match status" value="1"/>
</dbReference>
<dbReference type="Gene3D" id="1.10.540.10">
    <property type="entry name" value="Acyl-CoA dehydrogenase/oxidase, N-terminal domain"/>
    <property type="match status" value="1"/>
</dbReference>
<evidence type="ECO:0000313" key="6">
    <source>
        <dbReference type="EMBL" id="SHF13210.1"/>
    </source>
</evidence>
<dbReference type="InterPro" id="IPR013786">
    <property type="entry name" value="AcylCoA_DH/ox_N"/>
</dbReference>
<accession>A0A1M4Z5D0</accession>
<dbReference type="InterPro" id="IPR036250">
    <property type="entry name" value="AcylCo_DH-like_C"/>
</dbReference>
<dbReference type="RefSeq" id="WP_084523000.1">
    <property type="nucleotide sequence ID" value="NZ_FQUZ01000013.1"/>
</dbReference>
<dbReference type="PIRSF" id="PIRSF016578">
    <property type="entry name" value="HsaA"/>
    <property type="match status" value="1"/>
</dbReference>
<name>A0A1M4Z5D0_9BURK</name>
<organism evidence="6 7">
    <name type="scientific">Lampropedia hyalina DSM 16112</name>
    <dbReference type="NCBI Taxonomy" id="1122156"/>
    <lineage>
        <taxon>Bacteria</taxon>
        <taxon>Pseudomonadati</taxon>
        <taxon>Pseudomonadota</taxon>
        <taxon>Betaproteobacteria</taxon>
        <taxon>Burkholderiales</taxon>
        <taxon>Comamonadaceae</taxon>
        <taxon>Lampropedia</taxon>
    </lineage>
</organism>
<dbReference type="InterPro" id="IPR013107">
    <property type="entry name" value="Acyl-CoA_DH_C"/>
</dbReference>
<dbReference type="STRING" id="1122156.SAMN02745117_01389"/>
<dbReference type="PANTHER" id="PTHR43884">
    <property type="entry name" value="ACYL-COA DEHYDROGENASE"/>
    <property type="match status" value="1"/>
</dbReference>
<dbReference type="SUPFAM" id="SSF56645">
    <property type="entry name" value="Acyl-CoA dehydrogenase NM domain-like"/>
    <property type="match status" value="1"/>
</dbReference>
<dbReference type="InterPro" id="IPR046373">
    <property type="entry name" value="Acyl-CoA_Oxase/DH_mid-dom_sf"/>
</dbReference>
<dbReference type="Gene3D" id="1.20.140.10">
    <property type="entry name" value="Butyryl-CoA Dehydrogenase, subunit A, domain 3"/>
    <property type="match status" value="1"/>
</dbReference>
<protein>
    <submittedName>
        <fullName evidence="6">Acyl-CoA dehydrogenase</fullName>
    </submittedName>
</protein>
<dbReference type="OrthoDB" id="571684at2"/>
<evidence type="ECO:0000256" key="1">
    <source>
        <dbReference type="ARBA" id="ARBA00022630"/>
    </source>
</evidence>
<dbReference type="FunFam" id="2.40.110.10:FF:000020">
    <property type="entry name" value="Putative acyl-CoA dehydrogenase YdbM"/>
    <property type="match status" value="1"/>
</dbReference>
<dbReference type="Gene3D" id="2.40.110.10">
    <property type="entry name" value="Butyryl-CoA Dehydrogenase, subunit A, domain 2"/>
    <property type="match status" value="1"/>
</dbReference>